<dbReference type="AlphaFoldDB" id="A0A348WEH5"/>
<evidence type="ECO:0000313" key="3">
    <source>
        <dbReference type="Proteomes" id="UP000264719"/>
    </source>
</evidence>
<protein>
    <submittedName>
        <fullName evidence="2">Uncharacterized protein</fullName>
    </submittedName>
</protein>
<dbReference type="Proteomes" id="UP000264719">
    <property type="component" value="Unassembled WGS sequence"/>
</dbReference>
<comment type="caution">
    <text evidence="2">The sequence shown here is derived from an EMBL/GenBank/DDBJ whole genome shotgun (WGS) entry which is preliminary data.</text>
</comment>
<feature type="region of interest" description="Disordered" evidence="1">
    <location>
        <begin position="17"/>
        <end position="72"/>
    </location>
</feature>
<dbReference type="EMBL" id="DMVW01000128">
    <property type="protein sequence ID" value="HAR52937.1"/>
    <property type="molecule type" value="Genomic_DNA"/>
</dbReference>
<accession>A0A348WEH5</accession>
<gene>
    <name evidence="2" type="ORF">DCS45_13830</name>
</gene>
<organism evidence="2 3">
    <name type="scientific">Roseovarius nubinhibens</name>
    <dbReference type="NCBI Taxonomy" id="314263"/>
    <lineage>
        <taxon>Bacteria</taxon>
        <taxon>Pseudomonadati</taxon>
        <taxon>Pseudomonadota</taxon>
        <taxon>Alphaproteobacteria</taxon>
        <taxon>Rhodobacterales</taxon>
        <taxon>Roseobacteraceae</taxon>
        <taxon>Roseovarius</taxon>
    </lineage>
</organism>
<sequence length="72" mass="7354">MADKVTLKCTRTHGRWNKNDVASFDPEKAKTLTGGKKPAWVQGEPDAAGEADDGKDGKGGSGGAAKKAAPTA</sequence>
<proteinExistence type="predicted"/>
<evidence type="ECO:0000256" key="1">
    <source>
        <dbReference type="SAM" id="MobiDB-lite"/>
    </source>
</evidence>
<name>A0A348WEH5_9RHOB</name>
<reference evidence="2 3" key="1">
    <citation type="journal article" date="2018" name="Nat. Biotechnol.">
        <title>A standardized bacterial taxonomy based on genome phylogeny substantially revises the tree of life.</title>
        <authorList>
            <person name="Parks D.H."/>
            <person name="Chuvochina M."/>
            <person name="Waite D.W."/>
            <person name="Rinke C."/>
            <person name="Skarshewski A."/>
            <person name="Chaumeil P.A."/>
            <person name="Hugenholtz P."/>
        </authorList>
    </citation>
    <scope>NUCLEOTIDE SEQUENCE [LARGE SCALE GENOMIC DNA]</scope>
    <source>
        <strain evidence="2">UBA9169</strain>
    </source>
</reference>
<dbReference type="RefSeq" id="WP_339855898.1">
    <property type="nucleotide sequence ID" value="NZ_CAXAXR010000028.1"/>
</dbReference>
<evidence type="ECO:0000313" key="2">
    <source>
        <dbReference type="EMBL" id="HAR52937.1"/>
    </source>
</evidence>